<dbReference type="AlphaFoldDB" id="A0A4Q7NLQ0"/>
<protein>
    <submittedName>
        <fullName evidence="1">Uncharacterized protein</fullName>
    </submittedName>
</protein>
<name>A0A4Q7NLQ0_9BURK</name>
<gene>
    <name evidence="1" type="ORF">EV675_2108</name>
</gene>
<accession>A0A4Q7NLQ0</accession>
<keyword evidence="2" id="KW-1185">Reference proteome</keyword>
<organism evidence="1 2">
    <name type="scientific">Pigmentiphaga kullae</name>
    <dbReference type="NCBI Taxonomy" id="151784"/>
    <lineage>
        <taxon>Bacteria</taxon>
        <taxon>Pseudomonadati</taxon>
        <taxon>Pseudomonadota</taxon>
        <taxon>Betaproteobacteria</taxon>
        <taxon>Burkholderiales</taxon>
        <taxon>Alcaligenaceae</taxon>
        <taxon>Pigmentiphaga</taxon>
    </lineage>
</organism>
<proteinExistence type="predicted"/>
<dbReference type="EMBL" id="SGXC01000001">
    <property type="protein sequence ID" value="RZS86074.1"/>
    <property type="molecule type" value="Genomic_DNA"/>
</dbReference>
<evidence type="ECO:0000313" key="1">
    <source>
        <dbReference type="EMBL" id="RZS86074.1"/>
    </source>
</evidence>
<evidence type="ECO:0000313" key="2">
    <source>
        <dbReference type="Proteomes" id="UP000292445"/>
    </source>
</evidence>
<comment type="caution">
    <text evidence="1">The sequence shown here is derived from an EMBL/GenBank/DDBJ whole genome shotgun (WGS) entry which is preliminary data.</text>
</comment>
<dbReference type="Proteomes" id="UP000292445">
    <property type="component" value="Unassembled WGS sequence"/>
</dbReference>
<reference evidence="1 2" key="1">
    <citation type="submission" date="2019-02" db="EMBL/GenBank/DDBJ databases">
        <title>Genomic Encyclopedia of Type Strains, Phase IV (KMG-IV): sequencing the most valuable type-strain genomes for metagenomic binning, comparative biology and taxonomic classification.</title>
        <authorList>
            <person name="Goeker M."/>
        </authorList>
    </citation>
    <scope>NUCLEOTIDE SEQUENCE [LARGE SCALE GENOMIC DNA]</scope>
    <source>
        <strain evidence="1 2">K24</strain>
    </source>
</reference>
<sequence length="255" mass="26949">MGTLTLMIPIDMADDPTVPELSPDDFELIGAPAGYEVGSYAHWQFYDPASGLVDPVTGHELTPISTAPTDNDTHITIPNATGKGMRTDYADSENRRCTLWGIYRFPDDAYLYTPFGSLEASVGGGMYAGPASSGVRNVGLTFRGTTFNSTIVGTVQPGQWVFLATTVNMGATPTRATALVGNSSSGYDGTGSGSYLPKSGATPFLTLGRDTYTSTQGGSFDCAECGITSAPLTLNALKALRDRRRLFLESIVSVI</sequence>